<dbReference type="InterPro" id="IPR016167">
    <property type="entry name" value="FAD-bd_PCMH_sub1"/>
</dbReference>
<evidence type="ECO:0000313" key="3">
    <source>
        <dbReference type="EMBL" id="EID81833.1"/>
    </source>
</evidence>
<reference evidence="3 4" key="1">
    <citation type="journal article" date="2012" name="J. Bacteriol.">
        <title>Draft genome sequence of the nitrophenol-degrading actinomycete Rhodococcus imtechensis RKJ300.</title>
        <authorList>
            <person name="Vikram S."/>
            <person name="Kumar S."/>
            <person name="Subramanian S."/>
            <person name="Raghava G.P."/>
        </authorList>
    </citation>
    <scope>NUCLEOTIDE SEQUENCE [LARGE SCALE GENOMIC DNA]</scope>
    <source>
        <strain evidence="3 4">RKJ300</strain>
    </source>
</reference>
<dbReference type="Gene3D" id="3.30.43.10">
    <property type="entry name" value="Uridine Diphospho-n-acetylenolpyruvylglucosamine Reductase, domain 2"/>
    <property type="match status" value="1"/>
</dbReference>
<dbReference type="EMBL" id="AJJH01000007">
    <property type="protein sequence ID" value="EID81833.1"/>
    <property type="molecule type" value="Genomic_DNA"/>
</dbReference>
<keyword evidence="1" id="KW-0560">Oxidoreductase</keyword>
<dbReference type="Proteomes" id="UP000006447">
    <property type="component" value="Unassembled WGS sequence"/>
</dbReference>
<dbReference type="AlphaFoldDB" id="I0WZL7"/>
<gene>
    <name evidence="3" type="ORF">W59_00859</name>
</gene>
<feature type="region of interest" description="Disordered" evidence="2">
    <location>
        <begin position="1"/>
        <end position="22"/>
    </location>
</feature>
<evidence type="ECO:0000256" key="2">
    <source>
        <dbReference type="SAM" id="MobiDB-lite"/>
    </source>
</evidence>
<organism evidence="3 4">
    <name type="scientific">Rhodococcus opacus RKJ300 = JCM 13270</name>
    <dbReference type="NCBI Taxonomy" id="1165867"/>
    <lineage>
        <taxon>Bacteria</taxon>
        <taxon>Bacillati</taxon>
        <taxon>Actinomycetota</taxon>
        <taxon>Actinomycetes</taxon>
        <taxon>Mycobacteriales</taxon>
        <taxon>Nocardiaceae</taxon>
        <taxon>Rhodococcus</taxon>
    </lineage>
</organism>
<dbReference type="GO" id="GO:0016491">
    <property type="term" value="F:oxidoreductase activity"/>
    <property type="evidence" value="ECO:0007669"/>
    <property type="project" value="UniProtKB-KW"/>
</dbReference>
<dbReference type="GO" id="GO:0050660">
    <property type="term" value="F:flavin adenine dinucleotide binding"/>
    <property type="evidence" value="ECO:0007669"/>
    <property type="project" value="InterPro"/>
</dbReference>
<evidence type="ECO:0000256" key="1">
    <source>
        <dbReference type="ARBA" id="ARBA00023002"/>
    </source>
</evidence>
<proteinExistence type="predicted"/>
<sequence length="68" mass="7199">MPPSNASIDHPPPTIHGNSGCAPDFGSAFHRLGEAKKKFDPDHVLTPGYDVFEGSLGDGVSRRRAEPG</sequence>
<accession>I0WZL7</accession>
<name>I0WZL7_RHOOP</name>
<protein>
    <recommendedName>
        <fullName evidence="5">Berberine/berberine-like domain-containing protein</fullName>
    </recommendedName>
</protein>
<dbReference type="PATRIC" id="fig|1165867.3.peg.170"/>
<evidence type="ECO:0008006" key="5">
    <source>
        <dbReference type="Google" id="ProtNLM"/>
    </source>
</evidence>
<comment type="caution">
    <text evidence="3">The sequence shown here is derived from an EMBL/GenBank/DDBJ whole genome shotgun (WGS) entry which is preliminary data.</text>
</comment>
<evidence type="ECO:0000313" key="4">
    <source>
        <dbReference type="Proteomes" id="UP000006447"/>
    </source>
</evidence>